<dbReference type="InterPro" id="IPR003439">
    <property type="entry name" value="ABC_transporter-like_ATP-bd"/>
</dbReference>
<reference evidence="4" key="1">
    <citation type="submission" date="2019-01" db="EMBL/GenBank/DDBJ databases">
        <title>Oenococcus sicerae UCMA17102.</title>
        <authorList>
            <person name="Cousin F.J."/>
            <person name="Le Guellec R."/>
            <person name="Cretenet M."/>
        </authorList>
    </citation>
    <scope>NUCLEOTIDE SEQUENCE</scope>
    <source>
        <strain evidence="4">UCMA17102</strain>
    </source>
</reference>
<dbReference type="SUPFAM" id="SSF52540">
    <property type="entry name" value="P-loop containing nucleoside triphosphate hydrolases"/>
    <property type="match status" value="1"/>
</dbReference>
<sequence length="207" mass="23342">MVFPMCHVELKNLSFAYSDQFVIKNLSMNLSGGHAYRINGKNGIGKTTLLKIINRDLPLHNGSMDSTISREEHIYLSDQNILDPVLSAYEHLDFLKSVGYVGAGADAEFEKMAKEMAVDQYLQQTSKNLSLGTKRKITFLLLYLQAPKFLILDEFFSGIDDSGMHIISKYLKLFVSSGHLLVFVAHTDPKGFSLDYENIDLGERNRI</sequence>
<dbReference type="AlphaFoldDB" id="A0AAJ1RCJ0"/>
<dbReference type="Proteomes" id="UP001167919">
    <property type="component" value="Unassembled WGS sequence"/>
</dbReference>
<organism evidence="4 5">
    <name type="scientific">Oenococcus sicerae</name>
    <dbReference type="NCBI Taxonomy" id="2203724"/>
    <lineage>
        <taxon>Bacteria</taxon>
        <taxon>Bacillati</taxon>
        <taxon>Bacillota</taxon>
        <taxon>Bacilli</taxon>
        <taxon>Lactobacillales</taxon>
        <taxon>Lactobacillaceae</taxon>
        <taxon>Oenococcus</taxon>
    </lineage>
</organism>
<proteinExistence type="predicted"/>
<protein>
    <submittedName>
        <fullName evidence="4">ATP-binding cassette domain-containing protein</fullName>
    </submittedName>
</protein>
<feature type="domain" description="ABC transporter" evidence="3">
    <location>
        <begin position="8"/>
        <end position="207"/>
    </location>
</feature>
<keyword evidence="2 4" id="KW-0067">ATP-binding</keyword>
<dbReference type="EMBL" id="SDWY01000003">
    <property type="protein sequence ID" value="MDN6900450.1"/>
    <property type="molecule type" value="Genomic_DNA"/>
</dbReference>
<evidence type="ECO:0000256" key="1">
    <source>
        <dbReference type="ARBA" id="ARBA00022741"/>
    </source>
</evidence>
<dbReference type="GO" id="GO:0005524">
    <property type="term" value="F:ATP binding"/>
    <property type="evidence" value="ECO:0007669"/>
    <property type="project" value="UniProtKB-KW"/>
</dbReference>
<dbReference type="CDD" id="cd00267">
    <property type="entry name" value="ABC_ATPase"/>
    <property type="match status" value="1"/>
</dbReference>
<evidence type="ECO:0000256" key="2">
    <source>
        <dbReference type="ARBA" id="ARBA00022840"/>
    </source>
</evidence>
<keyword evidence="1" id="KW-0547">Nucleotide-binding</keyword>
<evidence type="ECO:0000313" key="4">
    <source>
        <dbReference type="EMBL" id="MDN6900450.1"/>
    </source>
</evidence>
<dbReference type="PANTHER" id="PTHR43158:SF2">
    <property type="entry name" value="SKFA PEPTIDE EXPORT ATP-BINDING PROTEIN SKFE"/>
    <property type="match status" value="1"/>
</dbReference>
<accession>A0AAJ1RCJ0</accession>
<comment type="caution">
    <text evidence="4">The sequence shown here is derived from an EMBL/GenBank/DDBJ whole genome shotgun (WGS) entry which is preliminary data.</text>
</comment>
<dbReference type="Pfam" id="PF00005">
    <property type="entry name" value="ABC_tran"/>
    <property type="match status" value="1"/>
</dbReference>
<evidence type="ECO:0000313" key="5">
    <source>
        <dbReference type="Proteomes" id="UP001167919"/>
    </source>
</evidence>
<dbReference type="PANTHER" id="PTHR43158">
    <property type="entry name" value="SKFA PEPTIDE EXPORT ATP-BINDING PROTEIN SKFE"/>
    <property type="match status" value="1"/>
</dbReference>
<gene>
    <name evidence="4" type="ORF">EVC35_05455</name>
</gene>
<dbReference type="Gene3D" id="3.40.50.300">
    <property type="entry name" value="P-loop containing nucleotide triphosphate hydrolases"/>
    <property type="match status" value="1"/>
</dbReference>
<name>A0AAJ1RCJ0_9LACO</name>
<dbReference type="GO" id="GO:0016887">
    <property type="term" value="F:ATP hydrolysis activity"/>
    <property type="evidence" value="ECO:0007669"/>
    <property type="project" value="InterPro"/>
</dbReference>
<dbReference type="InterPro" id="IPR027417">
    <property type="entry name" value="P-loop_NTPase"/>
</dbReference>
<evidence type="ECO:0000259" key="3">
    <source>
        <dbReference type="PROSITE" id="PS50893"/>
    </source>
</evidence>
<dbReference type="PROSITE" id="PS50893">
    <property type="entry name" value="ABC_TRANSPORTER_2"/>
    <property type="match status" value="1"/>
</dbReference>